<evidence type="ECO:0000313" key="3">
    <source>
        <dbReference type="EMBL" id="KAK2161209.1"/>
    </source>
</evidence>
<dbReference type="GO" id="GO:0016020">
    <property type="term" value="C:membrane"/>
    <property type="evidence" value="ECO:0007669"/>
    <property type="project" value="GOC"/>
</dbReference>
<evidence type="ECO:0000313" key="4">
    <source>
        <dbReference type="Proteomes" id="UP001208570"/>
    </source>
</evidence>
<dbReference type="PANTHER" id="PTHR15495">
    <property type="entry name" value="NEGATIVE REGULATOR OF VESICLE FORMATION-RELATED"/>
    <property type="match status" value="1"/>
</dbReference>
<proteinExistence type="predicted"/>
<keyword evidence="1" id="KW-1133">Transmembrane helix</keyword>
<organism evidence="3 4">
    <name type="scientific">Paralvinella palmiformis</name>
    <dbReference type="NCBI Taxonomy" id="53620"/>
    <lineage>
        <taxon>Eukaryota</taxon>
        <taxon>Metazoa</taxon>
        <taxon>Spiralia</taxon>
        <taxon>Lophotrochozoa</taxon>
        <taxon>Annelida</taxon>
        <taxon>Polychaeta</taxon>
        <taxon>Sedentaria</taxon>
        <taxon>Canalipalpata</taxon>
        <taxon>Terebellida</taxon>
        <taxon>Terebelliformia</taxon>
        <taxon>Alvinellidae</taxon>
        <taxon>Paralvinella</taxon>
    </lineage>
</organism>
<feature type="transmembrane region" description="Helical" evidence="1">
    <location>
        <begin position="6"/>
        <end position="28"/>
    </location>
</feature>
<protein>
    <recommendedName>
        <fullName evidence="2">GPI inositol-deacylase transmembrane domain-containing protein</fullName>
    </recommendedName>
</protein>
<keyword evidence="4" id="KW-1185">Reference proteome</keyword>
<evidence type="ECO:0000259" key="2">
    <source>
        <dbReference type="Pfam" id="PF25140"/>
    </source>
</evidence>
<keyword evidence="1" id="KW-0812">Transmembrane</keyword>
<keyword evidence="1" id="KW-0472">Membrane</keyword>
<feature type="domain" description="GPI inositol-deacylase transmembrane" evidence="2">
    <location>
        <begin position="19"/>
        <end position="296"/>
    </location>
</feature>
<comment type="caution">
    <text evidence="3">The sequence shown here is derived from an EMBL/GenBank/DDBJ whole genome shotgun (WGS) entry which is preliminary data.</text>
</comment>
<dbReference type="EMBL" id="JAODUP010000120">
    <property type="protein sequence ID" value="KAK2161209.1"/>
    <property type="molecule type" value="Genomic_DNA"/>
</dbReference>
<feature type="transmembrane region" description="Helical" evidence="1">
    <location>
        <begin position="297"/>
        <end position="315"/>
    </location>
</feature>
<feature type="transmembrane region" description="Helical" evidence="1">
    <location>
        <begin position="271"/>
        <end position="291"/>
    </location>
</feature>
<feature type="transmembrane region" description="Helical" evidence="1">
    <location>
        <begin position="152"/>
        <end position="180"/>
    </location>
</feature>
<dbReference type="GO" id="GO:0050185">
    <property type="term" value="F:phosphatidylinositol deacylase activity"/>
    <property type="evidence" value="ECO:0007669"/>
    <property type="project" value="TreeGrafter"/>
</dbReference>
<dbReference type="GO" id="GO:0006505">
    <property type="term" value="P:GPI anchor metabolic process"/>
    <property type="evidence" value="ECO:0007669"/>
    <property type="project" value="TreeGrafter"/>
</dbReference>
<evidence type="ECO:0000256" key="1">
    <source>
        <dbReference type="SAM" id="Phobius"/>
    </source>
</evidence>
<sequence>MDLNDILFIRFYGPDILGFLVIQVLMVLSWQMKSLDEHGDAPSFTTSHTCWAQPWRIVPVGILLRFMLYYPEDNQIANKIGLGRDDRYQMETLGIWYAALPVFLYLAAHAIMGLYAVIVNVILGSLGRLFGPILIRFQGDSLSRRVAQKSSYVIFGAAFLLSIFVCGALGIFLVYAVTIIKTISFYAMARRLSQLPESKWSSFNVYTSLMLLLLLAFLLNVPSLLAWEKNLSYSLQLSVDPSRTTGAIVSIVAVILSLTEYPKYRGEMYGIASAILFMMCVIMTLFVVTSIHRVPVYIYSALIVIATAAVLSFWLDRPAINQSTIKQVKNKDD</sequence>
<feature type="transmembrane region" description="Helical" evidence="1">
    <location>
        <begin position="201"/>
        <end position="221"/>
    </location>
</feature>
<accession>A0AAD9JXP7</accession>
<dbReference type="InterPro" id="IPR056824">
    <property type="entry name" value="PGAP1_TMD"/>
</dbReference>
<dbReference type="Proteomes" id="UP001208570">
    <property type="component" value="Unassembled WGS sequence"/>
</dbReference>
<name>A0AAD9JXP7_9ANNE</name>
<dbReference type="AlphaFoldDB" id="A0AAD9JXP7"/>
<dbReference type="PANTHER" id="PTHR15495:SF7">
    <property type="entry name" value="GPI INOSITOL-DEACYLASE"/>
    <property type="match status" value="1"/>
</dbReference>
<dbReference type="InterPro" id="IPR039529">
    <property type="entry name" value="PGAP1/BST1"/>
</dbReference>
<feature type="transmembrane region" description="Helical" evidence="1">
    <location>
        <begin position="94"/>
        <end position="123"/>
    </location>
</feature>
<gene>
    <name evidence="3" type="ORF">LSH36_120g15022</name>
</gene>
<dbReference type="Pfam" id="PF25140">
    <property type="entry name" value="PGAP1_TMD"/>
    <property type="match status" value="1"/>
</dbReference>
<dbReference type="GO" id="GO:0005783">
    <property type="term" value="C:endoplasmic reticulum"/>
    <property type="evidence" value="ECO:0007669"/>
    <property type="project" value="TreeGrafter"/>
</dbReference>
<dbReference type="GO" id="GO:0006888">
    <property type="term" value="P:endoplasmic reticulum to Golgi vesicle-mediated transport"/>
    <property type="evidence" value="ECO:0007669"/>
    <property type="project" value="TreeGrafter"/>
</dbReference>
<reference evidence="3" key="1">
    <citation type="journal article" date="2023" name="Mol. Biol. Evol.">
        <title>Third-Generation Sequencing Reveals the Adaptive Role of the Epigenome in Three Deep-Sea Polychaetes.</title>
        <authorList>
            <person name="Perez M."/>
            <person name="Aroh O."/>
            <person name="Sun Y."/>
            <person name="Lan Y."/>
            <person name="Juniper S.K."/>
            <person name="Young C.R."/>
            <person name="Angers B."/>
            <person name="Qian P.Y."/>
        </authorList>
    </citation>
    <scope>NUCLEOTIDE SEQUENCE</scope>
    <source>
        <strain evidence="3">P08H-3</strain>
    </source>
</reference>